<feature type="region of interest" description="Disordered" evidence="1">
    <location>
        <begin position="1308"/>
        <end position="1356"/>
    </location>
</feature>
<feature type="region of interest" description="Disordered" evidence="1">
    <location>
        <begin position="613"/>
        <end position="635"/>
    </location>
</feature>
<feature type="compositionally biased region" description="Polar residues" evidence="1">
    <location>
        <begin position="987"/>
        <end position="996"/>
    </location>
</feature>
<feature type="compositionally biased region" description="Polar residues" evidence="1">
    <location>
        <begin position="415"/>
        <end position="428"/>
    </location>
</feature>
<feature type="region of interest" description="Disordered" evidence="1">
    <location>
        <begin position="1552"/>
        <end position="1584"/>
    </location>
</feature>
<feature type="region of interest" description="Disordered" evidence="1">
    <location>
        <begin position="309"/>
        <end position="477"/>
    </location>
</feature>
<reference evidence="2 3" key="1">
    <citation type="submission" date="2024-07" db="EMBL/GenBank/DDBJ databases">
        <title>Chromosome-level genome assembly of the water stick insect Ranatra chinensis (Heteroptera: Nepidae).</title>
        <authorList>
            <person name="Liu X."/>
        </authorList>
    </citation>
    <scope>NUCLEOTIDE SEQUENCE [LARGE SCALE GENOMIC DNA]</scope>
    <source>
        <strain evidence="2">Cailab_2021Rc</strain>
        <tissue evidence="2">Muscle</tissue>
    </source>
</reference>
<evidence type="ECO:0000313" key="3">
    <source>
        <dbReference type="Proteomes" id="UP001558652"/>
    </source>
</evidence>
<organism evidence="2 3">
    <name type="scientific">Ranatra chinensis</name>
    <dbReference type="NCBI Taxonomy" id="642074"/>
    <lineage>
        <taxon>Eukaryota</taxon>
        <taxon>Metazoa</taxon>
        <taxon>Ecdysozoa</taxon>
        <taxon>Arthropoda</taxon>
        <taxon>Hexapoda</taxon>
        <taxon>Insecta</taxon>
        <taxon>Pterygota</taxon>
        <taxon>Neoptera</taxon>
        <taxon>Paraneoptera</taxon>
        <taxon>Hemiptera</taxon>
        <taxon>Heteroptera</taxon>
        <taxon>Panheteroptera</taxon>
        <taxon>Nepomorpha</taxon>
        <taxon>Nepidae</taxon>
        <taxon>Ranatrinae</taxon>
        <taxon>Ranatra</taxon>
    </lineage>
</organism>
<name>A0ABD0YGV2_9HEMI</name>
<feature type="compositionally biased region" description="Polar residues" evidence="1">
    <location>
        <begin position="337"/>
        <end position="346"/>
    </location>
</feature>
<gene>
    <name evidence="2" type="ORF">AAG570_008377</name>
</gene>
<feature type="region of interest" description="Disordered" evidence="1">
    <location>
        <begin position="142"/>
        <end position="164"/>
    </location>
</feature>
<feature type="region of interest" description="Disordered" evidence="1">
    <location>
        <begin position="850"/>
        <end position="877"/>
    </location>
</feature>
<dbReference type="Proteomes" id="UP001558652">
    <property type="component" value="Unassembled WGS sequence"/>
</dbReference>
<evidence type="ECO:0000256" key="1">
    <source>
        <dbReference type="SAM" id="MobiDB-lite"/>
    </source>
</evidence>
<feature type="compositionally biased region" description="Polar residues" evidence="1">
    <location>
        <begin position="613"/>
        <end position="633"/>
    </location>
</feature>
<feature type="compositionally biased region" description="Polar residues" evidence="1">
    <location>
        <begin position="438"/>
        <end position="477"/>
    </location>
</feature>
<feature type="compositionally biased region" description="Polar residues" evidence="1">
    <location>
        <begin position="1330"/>
        <end position="1354"/>
    </location>
</feature>
<feature type="compositionally biased region" description="Polar residues" evidence="1">
    <location>
        <begin position="851"/>
        <end position="862"/>
    </location>
</feature>
<dbReference type="EMBL" id="JBFDAA010000023">
    <property type="protein sequence ID" value="KAL1110300.1"/>
    <property type="molecule type" value="Genomic_DNA"/>
</dbReference>
<sequence length="1690" mass="183212">MSEGLQDIQSQKDGKLDVPITGNRVECAIKRRTQPVSYRRVQLTQSPVRTVSLFSKSSRPLDKTGTANDCVDLDIEDQRGPQRGDVHEDQKDVWNWTDWEKLKRLEESLPEGSLKQGLCRCLKTAASAIVAYKKRMTGPFDTSSSEKKLFPSQPRTSDTGTSVSDITIIPLPGVKVETHTFRSLSHPATNVSSGTTIEVDGTAGLKTSSETDSVLPDNVYSAATLAAMDRHYKPSVVFYPTHEIGQSMDPTTQLPSHSTNQYMKVTSSEPKHYSQIVNHLEKDTSPSSDSLTPKSSELIHSIALSTQPFLSGREDKHGASTVSTLRPETPHEGRPYESSSPASVTTVDFHPDESTVGTTEQDPQTVGTTEQDPQTVGTTEQDPQIVGTTEQDPQNVGTTEQDPQTVGKTEHDPQTVGTTEQDPQTVGTTERDPHTVETTEQDPQTVGTTEQDPQAVGSTEQDPQTVGTTEQDPQTVTTDHVYSASTDTRQTTQVNLLNSSHYLHNQTEIGDFIHDYENTTRANENVPSSLTYTFSTTDSNGKKGIFGLENSLNETYATKNELGPFVTTEIHNRTEPSVSVSGFDAYEISDGPSTMSEHALDTDSYESVTLTTIPSQGINDNGPETPQGHQTDASPPEIILQTTNSALHELKPDSVHPEETTHAQNQIHQEISLSSTPASYSVYYTGDNYSDKYTEKPPVSSMNLLYTENGYFTNTTGQEVTQTYASDGNHSDGVPGSVSNSIPVRGNWEAGITTQLTDTTSGEFFSSTYQAATPNYESITTNIGGNSGENTKYPYSSMSPIGDVDVGYEYTKSTSIPINTSPNYTTGYGIDPQVEESTNPPIYSLHHTEGHSTATESVGQRTTEFHQEASGSTDGHSYSGYNIGDLGSVTQLSSTEFGMWDGSTPVIQNSGTQGGKHERIGYFTDEPTGMSSVPQTTNFDFAQKEITSPVNLTSHEASTLAFDPETSATTQINELSENSETEKYLSNGPTEHYTSPVSHLFTTEDIATEVTSDGLTQATHGHQSIGLSPGDGVIETSSVPPISYSHTIGDRVTNQDEVTHDGATQSVDRIPSTPIGRGSTVEPYYAGYVTTNYTTIRPISNLHTTGHNITTQEVTAHGEIEGESTTALSISSINYLNISGVTNVTQDAVTNYKITSPSSNVDSGKPTGNPYSGEYVTGGVTESSIPPENYVHTTEDLTTAQKEVHWGTAGTTQDSFHLSTIEDLEPSGKPEYGEGSVSDFTEKSIKDVSTQSIYGIIPSSPTDSDTAWKSSTLGWEITGGSTEFTSTRGVSDLHTTGGTHMIQEVTQDGIHSGDGGEYPPKPVHSEPTEKSSNPPEVTAGTMSSPYQVSHSEGSNGVVHENESTVKHYSGEYSTLAWKSSTSSLPPLLSTEKVIGQDVTLASEPTEESSSDNSELLDTSRNRFTYTTPTGIIKQSTTEIEFQGITSKTIQVSVHTSPTEFDTDTASVTPTPYQGTSNTILTGHSTQKPHHHNTFPMLPFYPTRYGLIDESTTTESDVSNSGSDLPHYAKQDEITPNIMEDTLITTEKSQGYEITDRNTPNSSFNPTPTPIMEHHTEDSSTSDGHDFVTKWKGSDPTTEYPTHTLDGHSGTWTTRGAIDLPGGTPVPHATNKKIFTWSSATTTRKPRVRPQGFYNIPADISTKTGPCVQAKPYLFIRQRLCTSGKRCPYRK</sequence>
<accession>A0ABD0YGV2</accession>
<keyword evidence="3" id="KW-1185">Reference proteome</keyword>
<comment type="caution">
    <text evidence="2">The sequence shown here is derived from an EMBL/GenBank/DDBJ whole genome shotgun (WGS) entry which is preliminary data.</text>
</comment>
<proteinExistence type="predicted"/>
<feature type="region of interest" description="Disordered" evidence="1">
    <location>
        <begin position="970"/>
        <end position="996"/>
    </location>
</feature>
<evidence type="ECO:0000313" key="2">
    <source>
        <dbReference type="EMBL" id="KAL1110300.1"/>
    </source>
</evidence>
<protein>
    <submittedName>
        <fullName evidence="2">Uncharacterized protein</fullName>
    </submittedName>
</protein>
<feature type="compositionally biased region" description="Polar residues" evidence="1">
    <location>
        <begin position="153"/>
        <end position="164"/>
    </location>
</feature>
<feature type="compositionally biased region" description="Basic and acidic residues" evidence="1">
    <location>
        <begin position="1571"/>
        <end position="1584"/>
    </location>
</feature>
<feature type="compositionally biased region" description="Polar residues" evidence="1">
    <location>
        <begin position="355"/>
        <end position="407"/>
    </location>
</feature>